<dbReference type="InterPro" id="IPR010730">
    <property type="entry name" value="HET"/>
</dbReference>
<dbReference type="EMBL" id="MU866038">
    <property type="protein sequence ID" value="KAK4442025.1"/>
    <property type="molecule type" value="Genomic_DNA"/>
</dbReference>
<organism evidence="2 3">
    <name type="scientific">Podospora aff. communis PSN243</name>
    <dbReference type="NCBI Taxonomy" id="3040156"/>
    <lineage>
        <taxon>Eukaryota</taxon>
        <taxon>Fungi</taxon>
        <taxon>Dikarya</taxon>
        <taxon>Ascomycota</taxon>
        <taxon>Pezizomycotina</taxon>
        <taxon>Sordariomycetes</taxon>
        <taxon>Sordariomycetidae</taxon>
        <taxon>Sordariales</taxon>
        <taxon>Podosporaceae</taxon>
        <taxon>Podospora</taxon>
    </lineage>
</organism>
<dbReference type="Pfam" id="PF06985">
    <property type="entry name" value="HET"/>
    <property type="match status" value="1"/>
</dbReference>
<dbReference type="Proteomes" id="UP001321760">
    <property type="component" value="Unassembled WGS sequence"/>
</dbReference>
<feature type="domain" description="Heterokaryon incompatibility" evidence="1">
    <location>
        <begin position="195"/>
        <end position="351"/>
    </location>
</feature>
<evidence type="ECO:0000313" key="2">
    <source>
        <dbReference type="EMBL" id="KAK4442025.1"/>
    </source>
</evidence>
<comment type="caution">
    <text evidence="2">The sequence shown here is derived from an EMBL/GenBank/DDBJ whole genome shotgun (WGS) entry which is preliminary data.</text>
</comment>
<dbReference type="PANTHER" id="PTHR33112">
    <property type="entry name" value="DOMAIN PROTEIN, PUTATIVE-RELATED"/>
    <property type="match status" value="1"/>
</dbReference>
<accession>A0AAV9G495</accession>
<proteinExistence type="predicted"/>
<evidence type="ECO:0000313" key="3">
    <source>
        <dbReference type="Proteomes" id="UP001321760"/>
    </source>
</evidence>
<reference evidence="2" key="2">
    <citation type="submission" date="2023-05" db="EMBL/GenBank/DDBJ databases">
        <authorList>
            <consortium name="Lawrence Berkeley National Laboratory"/>
            <person name="Steindorff A."/>
            <person name="Hensen N."/>
            <person name="Bonometti L."/>
            <person name="Westerberg I."/>
            <person name="Brannstrom I.O."/>
            <person name="Guillou S."/>
            <person name="Cros-Aarteil S."/>
            <person name="Calhoun S."/>
            <person name="Haridas S."/>
            <person name="Kuo A."/>
            <person name="Mondo S."/>
            <person name="Pangilinan J."/>
            <person name="Riley R."/>
            <person name="Labutti K."/>
            <person name="Andreopoulos B."/>
            <person name="Lipzen A."/>
            <person name="Chen C."/>
            <person name="Yanf M."/>
            <person name="Daum C."/>
            <person name="Ng V."/>
            <person name="Clum A."/>
            <person name="Ohm R."/>
            <person name="Martin F."/>
            <person name="Silar P."/>
            <person name="Natvig D."/>
            <person name="Lalanne C."/>
            <person name="Gautier V."/>
            <person name="Ament-Velasquez S.L."/>
            <person name="Kruys A."/>
            <person name="Hutchinson M.I."/>
            <person name="Powell A.J."/>
            <person name="Barry K."/>
            <person name="Miller A.N."/>
            <person name="Grigoriev I.V."/>
            <person name="Debuchy R."/>
            <person name="Gladieux P."/>
            <person name="Thoren M.H."/>
            <person name="Johannesson H."/>
        </authorList>
    </citation>
    <scope>NUCLEOTIDE SEQUENCE</scope>
    <source>
        <strain evidence="2">PSN243</strain>
    </source>
</reference>
<gene>
    <name evidence="2" type="ORF">QBC34DRAFT_339365</name>
</gene>
<sequence>MALEGTHHPLAALFEGDLTFCEDCNRLLYPKSRPRRVCAESDCPAHSLWKRAIDAFSSGKPKNRAITSITPAYARINIYRTYENDDAHSLFLEVYSSNFKPQSKAVTSRPDRGADTNHILECFPDTGGPCFDQVEEWLAECLAGHPNRLHAASAAGCTAHHATPRLPTRALFLPKDGPEMVVLIETNSGPMHKRYAALSYCWGTTQNIKTTAATMDAFKRGIPISKLPKTMRDAVVVTKRLGIQYLWIDALCIIQDSPSDWELESAQMGAIYRDATLVISASDSPDCHGGLFFKRESPRELALEGVMAPGRLYVRPYMKTNTRIKAAVVHTHADDQMKACALHHRAWTFQERYLATRTIHFGRAELGWTCPSVRICECEGPIPLGVPNTGPTSDFWKRELSNAQNQAWAAEFVRGTDWTGLITEYSRRDLTHNTDLLPALSGIAQILAMSASGERYAFGLWQSGTERGYHLVWRNRSGSPASRNLPHGYVPSWTWASLRAPILFADCGHSIAYRWIFDLVDMACTPATANPFGPGAGKLRLKGYLVPIRADSRDKFRSRRSPKYHVMSTMASNHIPDPKKGEIKLGRKFRATAHANLKMDVFGLDLEDRPEALDGVWVQDVSFPIAGGNATELFFFLLVEVMADPDGGEVAILEPEGIILERATLGVEVCYERRGWGEGFYKYPTEWWKSCGALETVAII</sequence>
<dbReference type="PANTHER" id="PTHR33112:SF16">
    <property type="entry name" value="HETEROKARYON INCOMPATIBILITY DOMAIN-CONTAINING PROTEIN"/>
    <property type="match status" value="1"/>
</dbReference>
<evidence type="ECO:0000259" key="1">
    <source>
        <dbReference type="Pfam" id="PF06985"/>
    </source>
</evidence>
<reference evidence="2" key="1">
    <citation type="journal article" date="2023" name="Mol. Phylogenet. Evol.">
        <title>Genome-scale phylogeny and comparative genomics of the fungal order Sordariales.</title>
        <authorList>
            <person name="Hensen N."/>
            <person name="Bonometti L."/>
            <person name="Westerberg I."/>
            <person name="Brannstrom I.O."/>
            <person name="Guillou S."/>
            <person name="Cros-Aarteil S."/>
            <person name="Calhoun S."/>
            <person name="Haridas S."/>
            <person name="Kuo A."/>
            <person name="Mondo S."/>
            <person name="Pangilinan J."/>
            <person name="Riley R."/>
            <person name="LaButti K."/>
            <person name="Andreopoulos B."/>
            <person name="Lipzen A."/>
            <person name="Chen C."/>
            <person name="Yan M."/>
            <person name="Daum C."/>
            <person name="Ng V."/>
            <person name="Clum A."/>
            <person name="Steindorff A."/>
            <person name="Ohm R.A."/>
            <person name="Martin F."/>
            <person name="Silar P."/>
            <person name="Natvig D.O."/>
            <person name="Lalanne C."/>
            <person name="Gautier V."/>
            <person name="Ament-Velasquez S.L."/>
            <person name="Kruys A."/>
            <person name="Hutchinson M.I."/>
            <person name="Powell A.J."/>
            <person name="Barry K."/>
            <person name="Miller A.N."/>
            <person name="Grigoriev I.V."/>
            <person name="Debuchy R."/>
            <person name="Gladieux P."/>
            <person name="Hiltunen Thoren M."/>
            <person name="Johannesson H."/>
        </authorList>
    </citation>
    <scope>NUCLEOTIDE SEQUENCE</scope>
    <source>
        <strain evidence="2">PSN243</strain>
    </source>
</reference>
<name>A0AAV9G495_9PEZI</name>
<keyword evidence="3" id="KW-1185">Reference proteome</keyword>
<dbReference type="AlphaFoldDB" id="A0AAV9G495"/>
<protein>
    <submittedName>
        <fullName evidence="2">Heterokaryon incompatibility protein-domain-containing protein</fullName>
    </submittedName>
</protein>